<dbReference type="STRING" id="1770053.SAMN05216551_101475"/>
<accession>A0A1H2PJP8</accession>
<comment type="function">
    <text evidence="1 9">Assembles around the rod to form the L-ring and probably protects the motor/basal body from shearing forces during rotation.</text>
</comment>
<evidence type="ECO:0000256" key="7">
    <source>
        <dbReference type="ARBA" id="ARBA00023143"/>
    </source>
</evidence>
<keyword evidence="10" id="KW-0282">Flagellum</keyword>
<dbReference type="PANTHER" id="PTHR34933">
    <property type="entry name" value="FLAGELLAR L-RING PROTEIN"/>
    <property type="match status" value="1"/>
</dbReference>
<evidence type="ECO:0000313" key="10">
    <source>
        <dbReference type="EMBL" id="SDV46603.1"/>
    </source>
</evidence>
<organism evidence="10 11">
    <name type="scientific">Chitinasiproducens palmae</name>
    <dbReference type="NCBI Taxonomy" id="1770053"/>
    <lineage>
        <taxon>Bacteria</taxon>
        <taxon>Pseudomonadati</taxon>
        <taxon>Pseudomonadota</taxon>
        <taxon>Betaproteobacteria</taxon>
        <taxon>Burkholderiales</taxon>
        <taxon>Burkholderiaceae</taxon>
        <taxon>Chitinasiproducens</taxon>
    </lineage>
</organism>
<gene>
    <name evidence="9" type="primary">flgH</name>
    <name evidence="10" type="ORF">SAMN05216551_101475</name>
</gene>
<dbReference type="GO" id="GO:0009279">
    <property type="term" value="C:cell outer membrane"/>
    <property type="evidence" value="ECO:0007669"/>
    <property type="project" value="UniProtKB-SubCell"/>
</dbReference>
<dbReference type="OrthoDB" id="9789463at2"/>
<dbReference type="Proteomes" id="UP000243719">
    <property type="component" value="Unassembled WGS sequence"/>
</dbReference>
<comment type="subunit">
    <text evidence="4 9">The basal body constitutes a major portion of the flagellar organelle and consists of four rings (L,P,S, and M) mounted on a central rod.</text>
</comment>
<dbReference type="GO" id="GO:0009427">
    <property type="term" value="C:bacterial-type flagellum basal body, distal rod, L ring"/>
    <property type="evidence" value="ECO:0007669"/>
    <property type="project" value="InterPro"/>
</dbReference>
<evidence type="ECO:0000256" key="2">
    <source>
        <dbReference type="ARBA" id="ARBA00004370"/>
    </source>
</evidence>
<dbReference type="InterPro" id="IPR000527">
    <property type="entry name" value="Flag_Lring"/>
</dbReference>
<evidence type="ECO:0000256" key="6">
    <source>
        <dbReference type="ARBA" id="ARBA00023136"/>
    </source>
</evidence>
<name>A0A1H2PJP8_9BURK</name>
<dbReference type="AlphaFoldDB" id="A0A1H2PJP8"/>
<keyword evidence="11" id="KW-1185">Reference proteome</keyword>
<keyword evidence="5" id="KW-0732">Signal</keyword>
<evidence type="ECO:0000256" key="5">
    <source>
        <dbReference type="ARBA" id="ARBA00022729"/>
    </source>
</evidence>
<dbReference type="GO" id="GO:0003774">
    <property type="term" value="F:cytoskeletal motor activity"/>
    <property type="evidence" value="ECO:0007669"/>
    <property type="project" value="InterPro"/>
</dbReference>
<evidence type="ECO:0000256" key="3">
    <source>
        <dbReference type="ARBA" id="ARBA00006929"/>
    </source>
</evidence>
<proteinExistence type="inferred from homology"/>
<keyword evidence="6 9" id="KW-0472">Membrane</keyword>
<evidence type="ECO:0000256" key="4">
    <source>
        <dbReference type="ARBA" id="ARBA00011439"/>
    </source>
</evidence>
<dbReference type="RefSeq" id="WP_091904159.1">
    <property type="nucleotide sequence ID" value="NZ_FNLO01000001.1"/>
</dbReference>
<protein>
    <recommendedName>
        <fullName evidence="9">Flagellar L-ring protein</fullName>
    </recommendedName>
    <alternativeName>
        <fullName evidence="9">Basal body L-ring protein</fullName>
    </alternativeName>
</protein>
<evidence type="ECO:0000256" key="1">
    <source>
        <dbReference type="ARBA" id="ARBA00002591"/>
    </source>
</evidence>
<dbReference type="EMBL" id="FNLO01000001">
    <property type="protein sequence ID" value="SDV46603.1"/>
    <property type="molecule type" value="Genomic_DNA"/>
</dbReference>
<evidence type="ECO:0000256" key="8">
    <source>
        <dbReference type="ARBA" id="ARBA00023237"/>
    </source>
</evidence>
<comment type="similarity">
    <text evidence="3 9">Belongs to the FlgH family.</text>
</comment>
<dbReference type="Pfam" id="PF02107">
    <property type="entry name" value="FlgH"/>
    <property type="match status" value="1"/>
</dbReference>
<dbReference type="GO" id="GO:0071973">
    <property type="term" value="P:bacterial-type flagellum-dependent cell motility"/>
    <property type="evidence" value="ECO:0007669"/>
    <property type="project" value="InterPro"/>
</dbReference>
<keyword evidence="10" id="KW-0966">Cell projection</keyword>
<dbReference type="PRINTS" id="PR01008">
    <property type="entry name" value="FLGLRINGFLGH"/>
</dbReference>
<keyword evidence="8 9" id="KW-0998">Cell outer membrane</keyword>
<comment type="subcellular location">
    <subcellularLocation>
        <location evidence="9">Cell outer membrane</location>
    </subcellularLocation>
    <subcellularLocation>
        <location evidence="9">Bacterial flagellum basal body</location>
    </subcellularLocation>
    <subcellularLocation>
        <location evidence="2">Membrane</location>
    </subcellularLocation>
</comment>
<reference evidence="11" key="1">
    <citation type="submission" date="2016-09" db="EMBL/GenBank/DDBJ databases">
        <authorList>
            <person name="Varghese N."/>
            <person name="Submissions S."/>
        </authorList>
    </citation>
    <scope>NUCLEOTIDE SEQUENCE [LARGE SCALE GENOMIC DNA]</scope>
    <source>
        <strain evidence="11">JS23</strain>
    </source>
</reference>
<keyword evidence="10" id="KW-0969">Cilium</keyword>
<evidence type="ECO:0000256" key="9">
    <source>
        <dbReference type="HAMAP-Rule" id="MF_00415"/>
    </source>
</evidence>
<sequence>MFRILVSAAALAFRGTRAVRSAGLLVATGALLLGACAQLPREPLTAQPMTAAPAPRTLPAATAGSIYNPSYGDRPLFEDPRPRQIGDVLTIVINENVNATKSSATNTSRAGNASFTPTTTPGLLRGLFGSAGTSMSGDNVLKASGGANAQNTFTGTLTVTVTQVLANGNLAVSGEKQMLINQGREFIRFSGVVNPTTITGANTVYSTQVADARIEYSAKGYIDEAQTMGWLQRFFLNISPF</sequence>
<dbReference type="HAMAP" id="MF_00415">
    <property type="entry name" value="FlgH"/>
    <property type="match status" value="1"/>
</dbReference>
<evidence type="ECO:0000313" key="11">
    <source>
        <dbReference type="Proteomes" id="UP000243719"/>
    </source>
</evidence>
<keyword evidence="7 9" id="KW-0975">Bacterial flagellum</keyword>
<dbReference type="PANTHER" id="PTHR34933:SF3">
    <property type="entry name" value="FLAGELLAR L-RING PROTEIN"/>
    <property type="match status" value="1"/>
</dbReference>